<dbReference type="RefSeq" id="WP_215872464.1">
    <property type="nucleotide sequence ID" value="NZ_JAAXYO010000039.1"/>
</dbReference>
<dbReference type="Pfam" id="PF01026">
    <property type="entry name" value="TatD_DNase"/>
    <property type="match status" value="1"/>
</dbReference>
<keyword evidence="2 4" id="KW-0479">Metal-binding</keyword>
<evidence type="ECO:0000256" key="2">
    <source>
        <dbReference type="ARBA" id="ARBA00022723"/>
    </source>
</evidence>
<sequence>MLIDSHCHLDHKDFAPDRDAVLARSRAAGVQAWVVPAYSPHYWSRLDSLRVAEPGVAAAFGVHPCFLVDLRAGDWERLEVLLENAVALGEVGLDRGAGSPHLAQQIPILERQLTIARAYGLPVILHARKITEELLQLLRGYRPIAGVLHSFSGSYEQARKAIDLGLHLGFGGAMTHPRAQRLRRVLTALPADAILLETDAPFQTPQAQLGERNEPAHLTEILTIAAELRQEASEQLAEICTANTLRVFPRLEKQHVR</sequence>
<evidence type="ECO:0000256" key="4">
    <source>
        <dbReference type="PIRSR" id="PIRSR005902-1"/>
    </source>
</evidence>
<feature type="binding site" evidence="4">
    <location>
        <position position="90"/>
    </location>
    <ligand>
        <name>a divalent metal cation</name>
        <dbReference type="ChEBI" id="CHEBI:60240"/>
        <label>1</label>
    </ligand>
</feature>
<dbReference type="SUPFAM" id="SSF51556">
    <property type="entry name" value="Metallo-dependent hydrolases"/>
    <property type="match status" value="1"/>
</dbReference>
<feature type="binding site" evidence="4">
    <location>
        <position position="6"/>
    </location>
    <ligand>
        <name>a divalent metal cation</name>
        <dbReference type="ChEBI" id="CHEBI:60240"/>
        <label>1</label>
    </ligand>
</feature>
<dbReference type="EMBL" id="JAAXYO010000039">
    <property type="protein sequence ID" value="MBU2787459.1"/>
    <property type="molecule type" value="Genomic_DNA"/>
</dbReference>
<feature type="binding site" evidence="4">
    <location>
        <position position="149"/>
    </location>
    <ligand>
        <name>a divalent metal cation</name>
        <dbReference type="ChEBI" id="CHEBI:60240"/>
        <label>2</label>
    </ligand>
</feature>
<dbReference type="InterPro" id="IPR001130">
    <property type="entry name" value="TatD-like"/>
</dbReference>
<proteinExistence type="inferred from homology"/>
<dbReference type="PIRSF" id="PIRSF005902">
    <property type="entry name" value="DNase_TatD"/>
    <property type="match status" value="1"/>
</dbReference>
<accession>A0AAE3CJ82</accession>
<keyword evidence="3 5" id="KW-0378">Hydrolase</keyword>
<comment type="similarity">
    <text evidence="1">Belongs to the metallo-dependent hydrolases superfamily. TatD-type hydrolase family.</text>
</comment>
<keyword evidence="6" id="KW-1185">Reference proteome</keyword>
<dbReference type="GO" id="GO:0016788">
    <property type="term" value="F:hydrolase activity, acting on ester bonds"/>
    <property type="evidence" value="ECO:0007669"/>
    <property type="project" value="InterPro"/>
</dbReference>
<feature type="binding site" evidence="4">
    <location>
        <position position="199"/>
    </location>
    <ligand>
        <name>a divalent metal cation</name>
        <dbReference type="ChEBI" id="CHEBI:60240"/>
        <label>1</label>
    </ligand>
</feature>
<dbReference type="FunFam" id="3.20.20.140:FF:000005">
    <property type="entry name" value="TatD family hydrolase"/>
    <property type="match status" value="1"/>
</dbReference>
<evidence type="ECO:0000313" key="6">
    <source>
        <dbReference type="Proteomes" id="UP001197378"/>
    </source>
</evidence>
<dbReference type="PROSITE" id="PS01091">
    <property type="entry name" value="TATD_3"/>
    <property type="match status" value="1"/>
</dbReference>
<dbReference type="AlphaFoldDB" id="A0AAE3CJ82"/>
<dbReference type="InterPro" id="IPR018228">
    <property type="entry name" value="DNase_TatD-rel_CS"/>
</dbReference>
<evidence type="ECO:0000313" key="5">
    <source>
        <dbReference type="EMBL" id="MBU2787459.1"/>
    </source>
</evidence>
<gene>
    <name evidence="5" type="ORF">HFQ13_04400</name>
</gene>
<evidence type="ECO:0000256" key="3">
    <source>
        <dbReference type="ARBA" id="ARBA00022801"/>
    </source>
</evidence>
<evidence type="ECO:0000256" key="1">
    <source>
        <dbReference type="ARBA" id="ARBA00009275"/>
    </source>
</evidence>
<dbReference type="Gene3D" id="3.20.20.140">
    <property type="entry name" value="Metal-dependent hydrolases"/>
    <property type="match status" value="1"/>
</dbReference>
<dbReference type="InterPro" id="IPR032466">
    <property type="entry name" value="Metal_Hydrolase"/>
</dbReference>
<protein>
    <submittedName>
        <fullName evidence="5">TatD family hydrolase</fullName>
    </submittedName>
</protein>
<dbReference type="Proteomes" id="UP001197378">
    <property type="component" value="Unassembled WGS sequence"/>
</dbReference>
<dbReference type="CDD" id="cd01310">
    <property type="entry name" value="TatD_DNAse"/>
    <property type="match status" value="1"/>
</dbReference>
<dbReference type="PROSITE" id="PS01137">
    <property type="entry name" value="TATD_1"/>
    <property type="match status" value="1"/>
</dbReference>
<name>A0AAE3CJ82_9PROT</name>
<feature type="binding site" evidence="4">
    <location>
        <position position="126"/>
    </location>
    <ligand>
        <name>a divalent metal cation</name>
        <dbReference type="ChEBI" id="CHEBI:60240"/>
        <label>2</label>
    </ligand>
</feature>
<dbReference type="PANTHER" id="PTHR46124">
    <property type="entry name" value="D-AMINOACYL-TRNA DEACYLASE"/>
    <property type="match status" value="1"/>
</dbReference>
<dbReference type="GO" id="GO:0005829">
    <property type="term" value="C:cytosol"/>
    <property type="evidence" value="ECO:0007669"/>
    <property type="project" value="TreeGrafter"/>
</dbReference>
<feature type="binding site" evidence="4">
    <location>
        <position position="8"/>
    </location>
    <ligand>
        <name>a divalent metal cation</name>
        <dbReference type="ChEBI" id="CHEBI:60240"/>
        <label>1</label>
    </ligand>
</feature>
<reference evidence="5" key="1">
    <citation type="journal article" date="2021" name="ISME J.">
        <title>Genomic evolution of the class Acidithiobacillia: deep-branching Proteobacteria living in extreme acidic conditions.</title>
        <authorList>
            <person name="Moya-Beltran A."/>
            <person name="Beard S."/>
            <person name="Rojas-Villalobos C."/>
            <person name="Issotta F."/>
            <person name="Gallardo Y."/>
            <person name="Ulloa R."/>
            <person name="Giaveno A."/>
            <person name="Degli Esposti M."/>
            <person name="Johnson D.B."/>
            <person name="Quatrini R."/>
        </authorList>
    </citation>
    <scope>NUCLEOTIDE SEQUENCE</scope>
    <source>
        <strain evidence="5">VAN18-1</strain>
    </source>
</reference>
<dbReference type="GO" id="GO:0046872">
    <property type="term" value="F:metal ion binding"/>
    <property type="evidence" value="ECO:0007669"/>
    <property type="project" value="UniProtKB-KW"/>
</dbReference>
<comment type="caution">
    <text evidence="5">The sequence shown here is derived from an EMBL/GenBank/DDBJ whole genome shotgun (WGS) entry which is preliminary data.</text>
</comment>
<organism evidence="5 6">
    <name type="scientific">Igneacidithiobacillus copahuensis</name>
    <dbReference type="NCBI Taxonomy" id="2724909"/>
    <lineage>
        <taxon>Bacteria</taxon>
        <taxon>Pseudomonadati</taxon>
        <taxon>Pseudomonadota</taxon>
        <taxon>Acidithiobacillia</taxon>
        <taxon>Acidithiobacillales</taxon>
        <taxon>Acidithiobacillaceae</taxon>
        <taxon>Igneacidithiobacillus</taxon>
    </lineage>
</organism>
<dbReference type="PANTHER" id="PTHR46124:SF3">
    <property type="entry name" value="HYDROLASE"/>
    <property type="match status" value="1"/>
</dbReference>